<dbReference type="InterPro" id="IPR013762">
    <property type="entry name" value="Integrase-like_cat_sf"/>
</dbReference>
<dbReference type="InterPro" id="IPR011010">
    <property type="entry name" value="DNA_brk_join_enz"/>
</dbReference>
<keyword evidence="2" id="KW-0805">Transcription regulation</keyword>
<gene>
    <name evidence="6" type="ordered locus">AM1_E0014</name>
</gene>
<dbReference type="Gene3D" id="1.10.443.10">
    <property type="entry name" value="Intergrase catalytic core"/>
    <property type="match status" value="1"/>
</dbReference>
<keyword evidence="4" id="KW-0233">DNA recombination</keyword>
<geneLocation type="plasmid" evidence="6 7">
    <name>pREB5</name>
</geneLocation>
<dbReference type="Proteomes" id="UP000000268">
    <property type="component" value="Plasmid pREB5"/>
</dbReference>
<dbReference type="GO" id="GO:0015074">
    <property type="term" value="P:DNA integration"/>
    <property type="evidence" value="ECO:0007669"/>
    <property type="project" value="InterPro"/>
</dbReference>
<dbReference type="GO" id="GO:0003677">
    <property type="term" value="F:DNA binding"/>
    <property type="evidence" value="ECO:0007669"/>
    <property type="project" value="InterPro"/>
</dbReference>
<reference evidence="6 7" key="1">
    <citation type="journal article" date="2008" name="Proc. Natl. Acad. Sci. U.S.A.">
        <title>Niche adaptation and genome expansion in the chlorophyll d-producing cyanobacterium Acaryochloris marina.</title>
        <authorList>
            <person name="Swingley W.D."/>
            <person name="Chen M."/>
            <person name="Cheung P.C."/>
            <person name="Conrad A.L."/>
            <person name="Dejesa L.C."/>
            <person name="Hao J."/>
            <person name="Honchak B.M."/>
            <person name="Karbach L.E."/>
            <person name="Kurdoglu A."/>
            <person name="Lahiri S."/>
            <person name="Mastrian S.D."/>
            <person name="Miyashita H."/>
            <person name="Page L."/>
            <person name="Ramakrishna P."/>
            <person name="Satoh S."/>
            <person name="Sattley W.M."/>
            <person name="Shimada Y."/>
            <person name="Taylor H.L."/>
            <person name="Tomo T."/>
            <person name="Tsuchiya T."/>
            <person name="Wang Z.T."/>
            <person name="Raymond J."/>
            <person name="Mimuro M."/>
            <person name="Blankenship R.E."/>
            <person name="Touchman J.W."/>
        </authorList>
    </citation>
    <scope>NUCLEOTIDE SEQUENCE [LARGE SCALE GENOMIC DNA]</scope>
    <source>
        <strain evidence="7">MBIC 11017</strain>
        <plasmid evidence="7">Plasmid pREB5</plasmid>
    </source>
</reference>
<dbReference type="PANTHER" id="PTHR30349:SF62">
    <property type="entry name" value="TYPE 1 FIMBRIAE REGULATORY PROTEIN FIMB-RELATED"/>
    <property type="match status" value="1"/>
</dbReference>
<dbReference type="HOGENOM" id="CLU_027562_39_0_3"/>
<dbReference type="Pfam" id="PF00589">
    <property type="entry name" value="Phage_integrase"/>
    <property type="match status" value="1"/>
</dbReference>
<protein>
    <submittedName>
        <fullName evidence="6">Phage integrase family protein</fullName>
    </submittedName>
</protein>
<keyword evidence="7" id="KW-1185">Reference proteome</keyword>
<dbReference type="EMBL" id="CP000842">
    <property type="protein sequence ID" value="ABW32784.1"/>
    <property type="molecule type" value="Genomic_DNA"/>
</dbReference>
<dbReference type="PANTHER" id="PTHR30349">
    <property type="entry name" value="PHAGE INTEGRASE-RELATED"/>
    <property type="match status" value="1"/>
</dbReference>
<evidence type="ECO:0000313" key="6">
    <source>
        <dbReference type="EMBL" id="ABW32784.1"/>
    </source>
</evidence>
<name>A8ZP48_ACAM1</name>
<keyword evidence="3" id="KW-0804">Transcription</keyword>
<dbReference type="InterPro" id="IPR050090">
    <property type="entry name" value="Tyrosine_recombinase_XerCD"/>
</dbReference>
<evidence type="ECO:0000259" key="5">
    <source>
        <dbReference type="PROSITE" id="PS51898"/>
    </source>
</evidence>
<dbReference type="GO" id="GO:0006310">
    <property type="term" value="P:DNA recombination"/>
    <property type="evidence" value="ECO:0007669"/>
    <property type="project" value="UniProtKB-KW"/>
</dbReference>
<dbReference type="KEGG" id="amr:AM1_E0014"/>
<sequence length="205" mass="23590">MFCYQFGVSGILKVKMVICRQRNEHYRSREYLTLAEVNRLIMAAELRGRHPIRDKALLLLMFRHGLRVSEAISLRWDAVMLELKAIGITRLKGSVSGTHPLQADEVESLRDLRAEGYPDPYLFVGERGGHLKRHAVTSLINRCAELAQLGIKCHPHMLRHSCGYHLANQGLDTRLIQDWLGHRNIQHTVTYTMLNPKRFGEIQWG</sequence>
<evidence type="ECO:0000256" key="3">
    <source>
        <dbReference type="ARBA" id="ARBA00023163"/>
    </source>
</evidence>
<dbReference type="SUPFAM" id="SSF56349">
    <property type="entry name" value="DNA breaking-rejoining enzymes"/>
    <property type="match status" value="1"/>
</dbReference>
<dbReference type="AlphaFoldDB" id="A8ZP48"/>
<keyword evidence="6" id="KW-0614">Plasmid</keyword>
<keyword evidence="1" id="KW-1029">Fimbrium biogenesis</keyword>
<dbReference type="PROSITE" id="PS51898">
    <property type="entry name" value="TYR_RECOMBINASE"/>
    <property type="match status" value="1"/>
</dbReference>
<evidence type="ECO:0000256" key="1">
    <source>
        <dbReference type="ARBA" id="ARBA00022558"/>
    </source>
</evidence>
<evidence type="ECO:0000256" key="4">
    <source>
        <dbReference type="ARBA" id="ARBA00023172"/>
    </source>
</evidence>
<evidence type="ECO:0000256" key="2">
    <source>
        <dbReference type="ARBA" id="ARBA00023015"/>
    </source>
</evidence>
<organism evidence="6 7">
    <name type="scientific">Acaryochloris marina (strain MBIC 11017)</name>
    <dbReference type="NCBI Taxonomy" id="329726"/>
    <lineage>
        <taxon>Bacteria</taxon>
        <taxon>Bacillati</taxon>
        <taxon>Cyanobacteriota</taxon>
        <taxon>Cyanophyceae</taxon>
        <taxon>Acaryochloridales</taxon>
        <taxon>Acaryochloridaceae</taxon>
        <taxon>Acaryochloris</taxon>
    </lineage>
</organism>
<evidence type="ECO:0000313" key="7">
    <source>
        <dbReference type="Proteomes" id="UP000000268"/>
    </source>
</evidence>
<dbReference type="InterPro" id="IPR002104">
    <property type="entry name" value="Integrase_catalytic"/>
</dbReference>
<proteinExistence type="predicted"/>
<accession>A8ZP48</accession>
<feature type="domain" description="Tyr recombinase" evidence="5">
    <location>
        <begin position="27"/>
        <end position="204"/>
    </location>
</feature>